<dbReference type="EMBL" id="DF836294">
    <property type="protein sequence ID" value="GAN01146.1"/>
    <property type="molecule type" value="Genomic_DNA"/>
</dbReference>
<sequence>MLPPPTPSTSSSSQQPKEGYRSEVSLIFEVYQNQARESSGPLCNGKTKNSHRRRVHFYFRDGGSGYDSP</sequence>
<feature type="region of interest" description="Disordered" evidence="1">
    <location>
        <begin position="1"/>
        <end position="22"/>
    </location>
</feature>
<reference evidence="2" key="1">
    <citation type="submission" date="2014-09" db="EMBL/GenBank/DDBJ databases">
        <title>Draft genome sequence of an oleaginous Mucoromycotina fungus Mucor ambiguus NBRC6742.</title>
        <authorList>
            <person name="Takeda I."/>
            <person name="Yamane N."/>
            <person name="Morita T."/>
            <person name="Tamano K."/>
            <person name="Machida M."/>
            <person name="Baker S."/>
            <person name="Koike H."/>
        </authorList>
    </citation>
    <scope>NUCLEOTIDE SEQUENCE</scope>
    <source>
        <strain evidence="2">NBRC 6742</strain>
    </source>
</reference>
<organism evidence="2">
    <name type="scientific">Mucor ambiguus</name>
    <dbReference type="NCBI Taxonomy" id="91626"/>
    <lineage>
        <taxon>Eukaryota</taxon>
        <taxon>Fungi</taxon>
        <taxon>Fungi incertae sedis</taxon>
        <taxon>Mucoromycota</taxon>
        <taxon>Mucoromycotina</taxon>
        <taxon>Mucoromycetes</taxon>
        <taxon>Mucorales</taxon>
        <taxon>Mucorineae</taxon>
        <taxon>Mucoraceae</taxon>
        <taxon>Mucor</taxon>
    </lineage>
</organism>
<gene>
    <name evidence="2" type="ORF">MAM1_0005c00577</name>
</gene>
<accession>A0A0C9M028</accession>
<evidence type="ECO:0000313" key="3">
    <source>
        <dbReference type="Proteomes" id="UP000053815"/>
    </source>
</evidence>
<dbReference type="AlphaFoldDB" id="A0A0C9M028"/>
<keyword evidence="3" id="KW-1185">Reference proteome</keyword>
<proteinExistence type="predicted"/>
<evidence type="ECO:0000313" key="2">
    <source>
        <dbReference type="EMBL" id="GAN01146.1"/>
    </source>
</evidence>
<name>A0A0C9M028_9FUNG</name>
<evidence type="ECO:0000256" key="1">
    <source>
        <dbReference type="SAM" id="MobiDB-lite"/>
    </source>
</evidence>
<protein>
    <submittedName>
        <fullName evidence="2">Uncharacterized protein</fullName>
    </submittedName>
</protein>
<dbReference type="Proteomes" id="UP000053815">
    <property type="component" value="Unassembled WGS sequence"/>
</dbReference>